<dbReference type="RefSeq" id="WP_091932415.1">
    <property type="nucleotide sequence ID" value="NZ_FOUJ01000001.1"/>
</dbReference>
<dbReference type="Proteomes" id="UP000198535">
    <property type="component" value="Unassembled WGS sequence"/>
</dbReference>
<dbReference type="SMART" id="SM00382">
    <property type="entry name" value="AAA"/>
    <property type="match status" value="1"/>
</dbReference>
<dbReference type="GO" id="GO:0005524">
    <property type="term" value="F:ATP binding"/>
    <property type="evidence" value="ECO:0007669"/>
    <property type="project" value="InterPro"/>
</dbReference>
<evidence type="ECO:0000313" key="2">
    <source>
        <dbReference type="EMBL" id="SFM21302.1"/>
    </source>
</evidence>
<dbReference type="SUPFAM" id="SSF52540">
    <property type="entry name" value="P-loop containing nucleoside triphosphate hydrolases"/>
    <property type="match status" value="1"/>
</dbReference>
<dbReference type="STRING" id="487685.SAMN04488696_0384"/>
<organism evidence="2 3">
    <name type="scientific">Methanolobus profundi</name>
    <dbReference type="NCBI Taxonomy" id="487685"/>
    <lineage>
        <taxon>Archaea</taxon>
        <taxon>Methanobacteriati</taxon>
        <taxon>Methanobacteriota</taxon>
        <taxon>Stenosarchaea group</taxon>
        <taxon>Methanomicrobia</taxon>
        <taxon>Methanosarcinales</taxon>
        <taxon>Methanosarcinaceae</taxon>
        <taxon>Methanolobus</taxon>
    </lineage>
</organism>
<dbReference type="GO" id="GO:0016887">
    <property type="term" value="F:ATP hydrolysis activity"/>
    <property type="evidence" value="ECO:0007669"/>
    <property type="project" value="InterPro"/>
</dbReference>
<dbReference type="AlphaFoldDB" id="A0A1I4P0K4"/>
<proteinExistence type="predicted"/>
<dbReference type="InterPro" id="IPR011704">
    <property type="entry name" value="ATPase_dyneun-rel_AAA"/>
</dbReference>
<keyword evidence="3" id="KW-1185">Reference proteome</keyword>
<feature type="domain" description="AAA+ ATPase" evidence="1">
    <location>
        <begin position="378"/>
        <end position="683"/>
    </location>
</feature>
<dbReference type="PANTHER" id="PTHR37291">
    <property type="entry name" value="5-METHYLCYTOSINE-SPECIFIC RESTRICTION ENZYME B"/>
    <property type="match status" value="1"/>
</dbReference>
<name>A0A1I4P0K4_9EURY</name>
<dbReference type="EMBL" id="FOUJ01000001">
    <property type="protein sequence ID" value="SFM21302.1"/>
    <property type="molecule type" value="Genomic_DNA"/>
</dbReference>
<dbReference type="OrthoDB" id="9837at2157"/>
<protein>
    <submittedName>
        <fullName evidence="2">AAA domain (Dynein-related subfamily)</fullName>
    </submittedName>
</protein>
<sequence>MVNIWLIRPGEEARLWEEFQNKKCIAIGWDDDSYSKYQSLADVRLVHRMNNANSIWYFYKNMKIGDIAVAIKGQKGIQGIGKITSRYIEPNDPQNPEMEYGHVRFVEWLIVDKVRDLSYNLPQKTITPLKDTWKWEEIKNEYIQIDEKYKEVFVELESGSKVDLSQFIRPFISELNSDELKNRRNELIARSENVRSKIRTEYFESLTEEDIFEILKNTEATSLGSLEFDRIIRENDGFDKFKRKLVDFLETTSLSESDVSNLFTSFNGLGRAYSTELMCLKQPDKFWIWNSLTDKLFSKMSIDIGQNLSAGKKYVAMQTHMSDILQELKSTGLEDATYLDVYLFSKWLKDKDISGGPYGATNTAVVLDNPLLTGALSHTKNVILYGPPGTGKTYTVQQFIKTFLADQLSKPKSFDEIKTEYLQDLTWYQITALSMYLNHKDEKIKLTDLRKDDLIAFYFERVKENASNLSRSLGATLQIYSNPNSETVKYTNKHTPALFDRTNQNEWYLIPDGVEYVETNLSEIIDVLSKKNIITEERTIEQFCTFVTFHQSYGYEDFIEGLKPVVNDNGDVSYRVEAGVFKEISERARHDSENNYVLVIDEINRGNIAKIFGELITLIEDDKRSEANKKGLSVKLPYSKTEFSVPSNLYILGTMNTADRSIALLDIALRRRFTFLEIMPDYSIIEFDVGGVNIASLLEGLNITVSALIDRDHQIGHSYFCDLADQEEDLAKDKLYFIWYKKIIPLLQEYFYNDWEQLKLILGDFVVENGTSRVPALKDKIVNKSYEIRDFERDWNAFSRALKHIYEEHKDSISIEESADLSTVNDSTEE</sequence>
<dbReference type="InterPro" id="IPR027417">
    <property type="entry name" value="P-loop_NTPase"/>
</dbReference>
<dbReference type="Gene3D" id="3.40.50.300">
    <property type="entry name" value="P-loop containing nucleotide triphosphate hydrolases"/>
    <property type="match status" value="1"/>
</dbReference>
<dbReference type="InterPro" id="IPR003593">
    <property type="entry name" value="AAA+_ATPase"/>
</dbReference>
<evidence type="ECO:0000259" key="1">
    <source>
        <dbReference type="SMART" id="SM00382"/>
    </source>
</evidence>
<dbReference type="PANTHER" id="PTHR37291:SF1">
    <property type="entry name" value="TYPE IV METHYL-DIRECTED RESTRICTION ENZYME ECOKMCRB SUBUNIT"/>
    <property type="match status" value="1"/>
</dbReference>
<evidence type="ECO:0000313" key="3">
    <source>
        <dbReference type="Proteomes" id="UP000198535"/>
    </source>
</evidence>
<accession>A0A1I4P0K4</accession>
<dbReference type="Pfam" id="PF07728">
    <property type="entry name" value="AAA_5"/>
    <property type="match status" value="1"/>
</dbReference>
<gene>
    <name evidence="2" type="ORF">SAMN04488696_0384</name>
</gene>
<dbReference type="InterPro" id="IPR052934">
    <property type="entry name" value="Methyl-DNA_Rec/Restrict_Enz"/>
</dbReference>
<reference evidence="3" key="1">
    <citation type="submission" date="2016-10" db="EMBL/GenBank/DDBJ databases">
        <authorList>
            <person name="Varghese N."/>
            <person name="Submissions S."/>
        </authorList>
    </citation>
    <scope>NUCLEOTIDE SEQUENCE [LARGE SCALE GENOMIC DNA]</scope>
    <source>
        <strain evidence="3">Mob M</strain>
    </source>
</reference>